<dbReference type="SUPFAM" id="SSF69360">
    <property type="entry name" value="Cell wall binding repeat"/>
    <property type="match status" value="1"/>
</dbReference>
<dbReference type="Gene3D" id="2.10.270.10">
    <property type="entry name" value="Cholin Binding"/>
    <property type="match status" value="1"/>
</dbReference>
<dbReference type="OrthoDB" id="1912306at2"/>
<evidence type="ECO:0000256" key="3">
    <source>
        <dbReference type="SAM" id="MobiDB-lite"/>
    </source>
</evidence>
<keyword evidence="1" id="KW-0677">Repeat</keyword>
<dbReference type="InterPro" id="IPR025883">
    <property type="entry name" value="Cadherin-like_domain"/>
</dbReference>
<evidence type="ECO:0000313" key="7">
    <source>
        <dbReference type="Proteomes" id="UP000011728"/>
    </source>
</evidence>
<dbReference type="RefSeq" id="WP_015394792.1">
    <property type="nucleotide sequence ID" value="NC_020291.1"/>
</dbReference>
<feature type="compositionally biased region" description="Low complexity" evidence="3">
    <location>
        <begin position="259"/>
        <end position="279"/>
    </location>
</feature>
<dbReference type="HOGENOM" id="CLU_037405_0_0_9"/>
<gene>
    <name evidence="6" type="ORF">Cspa_c47300</name>
</gene>
<dbReference type="InterPro" id="IPR018337">
    <property type="entry name" value="Cell_wall/Cho-bd_repeat"/>
</dbReference>
<sequence length="351" mass="39259">MNRKSIKKIISFALAFSLVTTAAPNVLNLGIKTAYAADSSGYITDVKLETNKDDNVYVYSKSSYNSKYKLSKIDGKAPTTLYAKVNSNVSKIKVTDIDLGTDCDKVKIYKSDNEIEQDEYVKISGNMTLKLKAYKGSDLKETYNLKIEQEDSDNNDNNNDDIYLDELTLSYNNDDIDFNFDKKKSSFDITVKNKVDRVKVYAKPGDTDYTVRINGDKVDDNDDWEDKVSLSEGSNTVTVKIKDDDSNEREYTLNITRESSTSNTNSSSTTSSTSGLNTSLGEGWQQIGADWFYIGPDGSKQTGWQNIGGRWYYMNENGVMQVGWIKSSANGKSYYLNPLSNGFKGALLQVK</sequence>
<feature type="region of interest" description="Disordered" evidence="3">
    <location>
        <begin position="256"/>
        <end position="279"/>
    </location>
</feature>
<dbReference type="InterPro" id="IPR013783">
    <property type="entry name" value="Ig-like_fold"/>
</dbReference>
<dbReference type="Proteomes" id="UP000011728">
    <property type="component" value="Chromosome"/>
</dbReference>
<evidence type="ECO:0000256" key="4">
    <source>
        <dbReference type="SAM" id="SignalP"/>
    </source>
</evidence>
<proteinExistence type="predicted"/>
<keyword evidence="7" id="KW-1185">Reference proteome</keyword>
<feature type="signal peptide" evidence="4">
    <location>
        <begin position="1"/>
        <end position="22"/>
    </location>
</feature>
<evidence type="ECO:0000259" key="5">
    <source>
        <dbReference type="Pfam" id="PF12733"/>
    </source>
</evidence>
<dbReference type="EMBL" id="CP004121">
    <property type="protein sequence ID" value="AGF58483.1"/>
    <property type="molecule type" value="Genomic_DNA"/>
</dbReference>
<dbReference type="AlphaFoldDB" id="M1MQL8"/>
<dbReference type="PATRIC" id="fig|931276.5.peg.4767"/>
<dbReference type="eggNOG" id="COG5263">
    <property type="taxonomic scope" value="Bacteria"/>
</dbReference>
<keyword evidence="4" id="KW-0732">Signal</keyword>
<dbReference type="PROSITE" id="PS51170">
    <property type="entry name" value="CW"/>
    <property type="match status" value="1"/>
</dbReference>
<protein>
    <recommendedName>
        <fullName evidence="5">Cadherin-like beta-sandwich-like domain-containing protein</fullName>
    </recommendedName>
</protein>
<evidence type="ECO:0000256" key="1">
    <source>
        <dbReference type="ARBA" id="ARBA00022737"/>
    </source>
</evidence>
<feature type="repeat" description="Cell wall-binding" evidence="2">
    <location>
        <begin position="301"/>
        <end position="320"/>
    </location>
</feature>
<name>M1MQL8_9CLOT</name>
<dbReference type="Pfam" id="PF01473">
    <property type="entry name" value="Choline_bind_1"/>
    <property type="match status" value="1"/>
</dbReference>
<organism evidence="6 7">
    <name type="scientific">Clostridium saccharoperbutylacetonicum N1-4(HMT)</name>
    <dbReference type="NCBI Taxonomy" id="931276"/>
    <lineage>
        <taxon>Bacteria</taxon>
        <taxon>Bacillati</taxon>
        <taxon>Bacillota</taxon>
        <taxon>Clostridia</taxon>
        <taxon>Eubacteriales</taxon>
        <taxon>Clostridiaceae</taxon>
        <taxon>Clostridium</taxon>
    </lineage>
</organism>
<dbReference type="Gene3D" id="2.60.40.10">
    <property type="entry name" value="Immunoglobulins"/>
    <property type="match status" value="1"/>
</dbReference>
<reference evidence="6 7" key="1">
    <citation type="submission" date="2013-02" db="EMBL/GenBank/DDBJ databases">
        <title>Genome sequence of Clostridium saccharoperbutylacetonicum N1-4(HMT).</title>
        <authorList>
            <person name="Poehlein A."/>
            <person name="Daniel R."/>
        </authorList>
    </citation>
    <scope>NUCLEOTIDE SEQUENCE [LARGE SCALE GENOMIC DNA]</scope>
    <source>
        <strain evidence="7">N1-4(HMT)</strain>
    </source>
</reference>
<dbReference type="Pfam" id="PF19127">
    <property type="entry name" value="Choline_bind_3"/>
    <property type="match status" value="1"/>
</dbReference>
<evidence type="ECO:0000313" key="6">
    <source>
        <dbReference type="EMBL" id="AGF58483.1"/>
    </source>
</evidence>
<evidence type="ECO:0000256" key="2">
    <source>
        <dbReference type="PROSITE-ProRule" id="PRU00591"/>
    </source>
</evidence>
<feature type="chain" id="PRO_5039153945" description="Cadherin-like beta-sandwich-like domain-containing protein" evidence="4">
    <location>
        <begin position="23"/>
        <end position="351"/>
    </location>
</feature>
<dbReference type="STRING" id="36745.CLSAP_45030"/>
<dbReference type="KEGG" id="csr:Cspa_c47300"/>
<dbReference type="Pfam" id="PF12733">
    <property type="entry name" value="Cadherin-like"/>
    <property type="match status" value="1"/>
</dbReference>
<feature type="domain" description="Cadherin-like beta-sandwich-like" evidence="5">
    <location>
        <begin position="166"/>
        <end position="258"/>
    </location>
</feature>
<accession>M1MQL8</accession>